<evidence type="ECO:0000256" key="5">
    <source>
        <dbReference type="ARBA" id="ARBA00047942"/>
    </source>
</evidence>
<evidence type="ECO:0000259" key="8">
    <source>
        <dbReference type="Pfam" id="PF25120"/>
    </source>
</evidence>
<evidence type="ECO:0000313" key="9">
    <source>
        <dbReference type="EMBL" id="MBX7490219.1"/>
    </source>
</evidence>
<dbReference type="GO" id="GO:0008168">
    <property type="term" value="F:methyltransferase activity"/>
    <property type="evidence" value="ECO:0007669"/>
    <property type="project" value="UniProtKB-KW"/>
</dbReference>
<feature type="domain" description="DUF7814" evidence="8">
    <location>
        <begin position="159"/>
        <end position="367"/>
    </location>
</feature>
<feature type="domain" description="DUF7149" evidence="7">
    <location>
        <begin position="8"/>
        <end position="156"/>
    </location>
</feature>
<evidence type="ECO:0000256" key="2">
    <source>
        <dbReference type="ARBA" id="ARBA00022603"/>
    </source>
</evidence>
<gene>
    <name evidence="9" type="ORF">K4G57_01835</name>
</gene>
<dbReference type="GO" id="GO:0032259">
    <property type="term" value="P:methylation"/>
    <property type="evidence" value="ECO:0007669"/>
    <property type="project" value="UniProtKB-KW"/>
</dbReference>
<evidence type="ECO:0000259" key="6">
    <source>
        <dbReference type="Pfam" id="PF07669"/>
    </source>
</evidence>
<protein>
    <recommendedName>
        <fullName evidence="1">site-specific DNA-methyltransferase (adenine-specific)</fullName>
        <ecNumber evidence="1">2.1.1.72</ecNumber>
    </recommendedName>
</protein>
<proteinExistence type="predicted"/>
<dbReference type="InterPro" id="IPR055573">
    <property type="entry name" value="DUF7149"/>
</dbReference>
<evidence type="ECO:0000256" key="1">
    <source>
        <dbReference type="ARBA" id="ARBA00011900"/>
    </source>
</evidence>
<sequence>MRGRGCNSNLESKAFYESILYYLRESITHQNNNITFIILTDMREFYLIDAREYTQFERDKEIVKAFKNCENKEGNNTSTDAFYKALESLLPRIDSTLKYTYFCMDWGILDSTNPTNSQTLANSQATTNTKAPAHTTNLALLYQVLSPALLLKHKSYLDANTLNQGFYDELLYILGLEEEKQSGKVLILPSKSKNTLLDSICNAFKLTPQEDFETIFALLTIWNNRLLFLRLLESMLLSFKHISKPFLDLEVLKDFQALNTLFFDVLARFEESRDNTLSQSLKSIPYLNSSLFEKTPLEGEGKEIKFLESKPLSVYKDSILYKDHSLKQKLKLKDKTSTLPLLEYLFAFLHAYNFTTTAQDIQNHTKTNYDKLINSAVLGLVFEKLNGYKEGSFYTPSFITSYMCKQSLQKVVLEKFNTAKNWECENLEELKISLDKFTTSKENYKEANAIFDSIHICDPAVGSGHFLVSALNALILLKFELRILCDENYERIKDISLEIIRDELVLRDSNNTLFAYTLPSHENIESHKIQKALFHTKRTLIESCLFGVDINPNSCEITKLRLWIELLKSSFYKDIENKRLETLPNIDINIKCGNSLVSYFDIQTSLAHYPNIKQKINAYKKAVENYKEGFYTDKNAIDKQIRDLHQAFKNFCLRDKFKTQIKTFEAKCEKYSSKYGNYLAQDDKDLMFYVAQRMFISEFDEQEAKKAFDELRLEYANIFNLESNKPFEWRFAFPEVLDSNGDFLGFDLIIGNPPYIRQEDIKHLKPQLQKAFSIYKGTSDIYTYFYEQGYKLLKNNGILSFITSNKWCRAGYGEPLRAFLLENTTLLEYVDFNGIKVFDSATVDTSVLNFTKAKASKKHALNFAKLGEYDTKSKQDLKEVLEYDKIPQSSLSVESFTFSDAKLSALKEKIEKIGTPLKDWDISINYGIKTGYNEAFIIDSIRREEILNACDDSKASLKPYPLSEYDPNLTID</sequence>
<reference evidence="9 10" key="1">
    <citation type="submission" date="2021-08" db="EMBL/GenBank/DDBJ databases">
        <title>Helicobacter spp. isolated from feces of Anatolian Ground Squirrel (Spermophilus xanthoprymnus) in Turkey.</title>
        <authorList>
            <person name="Aydin F."/>
            <person name="Abay S."/>
            <person name="Kayman T."/>
            <person name="Karakaya E."/>
            <person name="Saticioglu I.B."/>
        </authorList>
    </citation>
    <scope>NUCLEOTIDE SEQUENCE [LARGE SCALE GENOMIC DNA]</scope>
    <source>
        <strain evidence="9 10">Faydin-H70</strain>
    </source>
</reference>
<dbReference type="PANTHER" id="PTHR33841">
    <property type="entry name" value="DNA METHYLTRANSFERASE YEEA-RELATED"/>
    <property type="match status" value="1"/>
</dbReference>
<evidence type="ECO:0000256" key="4">
    <source>
        <dbReference type="ARBA" id="ARBA00022691"/>
    </source>
</evidence>
<accession>A0ABS7JLE9</accession>
<dbReference type="Pfam" id="PF25120">
    <property type="entry name" value="DUF7814"/>
    <property type="match status" value="1"/>
</dbReference>
<dbReference type="Gene3D" id="3.40.50.150">
    <property type="entry name" value="Vaccinia Virus protein VP39"/>
    <property type="match status" value="1"/>
</dbReference>
<dbReference type="InterPro" id="IPR050953">
    <property type="entry name" value="N4_N6_ade-DNA_methylase"/>
</dbReference>
<organism evidence="9 10">
    <name type="scientific">Helicobacter turcicus</name>
    <dbReference type="NCBI Taxonomy" id="2867412"/>
    <lineage>
        <taxon>Bacteria</taxon>
        <taxon>Pseudomonadati</taxon>
        <taxon>Campylobacterota</taxon>
        <taxon>Epsilonproteobacteria</taxon>
        <taxon>Campylobacterales</taxon>
        <taxon>Helicobacteraceae</taxon>
        <taxon>Helicobacter</taxon>
    </lineage>
</organism>
<keyword evidence="10" id="KW-1185">Reference proteome</keyword>
<keyword evidence="4" id="KW-0949">S-adenosyl-L-methionine</keyword>
<feature type="domain" description="Type II methyltransferase M.TaqI-like" evidence="6">
    <location>
        <begin position="544"/>
        <end position="838"/>
    </location>
</feature>
<dbReference type="Pfam" id="PF07669">
    <property type="entry name" value="Eco57I"/>
    <property type="match status" value="1"/>
</dbReference>
<evidence type="ECO:0000259" key="7">
    <source>
        <dbReference type="Pfam" id="PF23653"/>
    </source>
</evidence>
<evidence type="ECO:0000313" key="10">
    <source>
        <dbReference type="Proteomes" id="UP000700059"/>
    </source>
</evidence>
<keyword evidence="2 9" id="KW-0489">Methyltransferase</keyword>
<dbReference type="PROSITE" id="PS00092">
    <property type="entry name" value="N6_MTASE"/>
    <property type="match status" value="1"/>
</dbReference>
<dbReference type="Pfam" id="PF23653">
    <property type="entry name" value="DUF7149"/>
    <property type="match status" value="1"/>
</dbReference>
<dbReference type="Proteomes" id="UP000700059">
    <property type="component" value="Unassembled WGS sequence"/>
</dbReference>
<comment type="catalytic activity">
    <reaction evidence="5">
        <text>a 2'-deoxyadenosine in DNA + S-adenosyl-L-methionine = an N(6)-methyl-2'-deoxyadenosine in DNA + S-adenosyl-L-homocysteine + H(+)</text>
        <dbReference type="Rhea" id="RHEA:15197"/>
        <dbReference type="Rhea" id="RHEA-COMP:12418"/>
        <dbReference type="Rhea" id="RHEA-COMP:12419"/>
        <dbReference type="ChEBI" id="CHEBI:15378"/>
        <dbReference type="ChEBI" id="CHEBI:57856"/>
        <dbReference type="ChEBI" id="CHEBI:59789"/>
        <dbReference type="ChEBI" id="CHEBI:90615"/>
        <dbReference type="ChEBI" id="CHEBI:90616"/>
        <dbReference type="EC" id="2.1.1.72"/>
    </reaction>
</comment>
<dbReference type="EMBL" id="JAIGYQ010000002">
    <property type="protein sequence ID" value="MBX7490219.1"/>
    <property type="molecule type" value="Genomic_DNA"/>
</dbReference>
<dbReference type="InterPro" id="IPR002052">
    <property type="entry name" value="DNA_methylase_N6_adenine_CS"/>
</dbReference>
<dbReference type="InterPro" id="IPR011639">
    <property type="entry name" value="MethylTrfase_TaqI-like_dom"/>
</dbReference>
<name>A0ABS7JLE9_9HELI</name>
<evidence type="ECO:0000256" key="3">
    <source>
        <dbReference type="ARBA" id="ARBA00022679"/>
    </source>
</evidence>
<dbReference type="PANTHER" id="PTHR33841:SF1">
    <property type="entry name" value="DNA METHYLTRANSFERASE A"/>
    <property type="match status" value="1"/>
</dbReference>
<dbReference type="InterPro" id="IPR029063">
    <property type="entry name" value="SAM-dependent_MTases_sf"/>
</dbReference>
<dbReference type="SUPFAM" id="SSF53335">
    <property type="entry name" value="S-adenosyl-L-methionine-dependent methyltransferases"/>
    <property type="match status" value="1"/>
</dbReference>
<dbReference type="PRINTS" id="PR00507">
    <property type="entry name" value="N12N6MTFRASE"/>
</dbReference>
<keyword evidence="3" id="KW-0808">Transferase</keyword>
<dbReference type="EC" id="2.1.1.72" evidence="1"/>
<dbReference type="InterPro" id="IPR056716">
    <property type="entry name" value="DUF7814"/>
</dbReference>
<comment type="caution">
    <text evidence="9">The sequence shown here is derived from an EMBL/GenBank/DDBJ whole genome shotgun (WGS) entry which is preliminary data.</text>
</comment>